<sequence>MIKRTLASRLTELLTKFPILSLTGPRQSGKTTLLRQLLPNYRYVSLENPDELDFALSDPRRFLDTYSGQVIFDEVQRAPKLFNYLQQRVDESRQMGQYILSGSQNFLLMKGITQSLAGRVAIFRLFPFSFGELQTVDLLATTPERAMFTGFYPPIFDRGLHPSDFYANYFETYVQRDVRELQAVQNLTLFRTFVRLAAGRVGQPINYQKLASDVGIAATTAREWLSILETSHLVFMLPPYYKNFSKRLIKSPKLYFYDVGLASYLLGIKQEEELITHHFRGNLFENMLAAELVKQGYNRNDPNELYFWQESNGHEIDILLEKSGGVLIGEIKSAGTINASFFDNLAWFQQQTDVPVLEAYLWYAGNESQIRRSATVIPWHQVGLIK</sequence>
<dbReference type="PANTHER" id="PTHR43566:SF2">
    <property type="entry name" value="DUF4143 DOMAIN-CONTAINING PROTEIN"/>
    <property type="match status" value="1"/>
</dbReference>
<dbReference type="Pfam" id="PF13173">
    <property type="entry name" value="AAA_14"/>
    <property type="match status" value="1"/>
</dbReference>
<dbReference type="PANTHER" id="PTHR43566">
    <property type="entry name" value="CONSERVED PROTEIN"/>
    <property type="match status" value="1"/>
</dbReference>
<comment type="caution">
    <text evidence="3">The sequence shown here is derived from an EMBL/GenBank/DDBJ whole genome shotgun (WGS) entry which is preliminary data.</text>
</comment>
<name>A0ABT1FJX9_9BACT</name>
<accession>A0ABT1FJX9</accession>
<gene>
    <name evidence="3" type="ORF">NCI00_06570</name>
</gene>
<evidence type="ECO:0000313" key="3">
    <source>
        <dbReference type="EMBL" id="MCP1382080.1"/>
    </source>
</evidence>
<keyword evidence="3" id="KW-0067">ATP-binding</keyword>
<feature type="domain" description="AAA" evidence="1">
    <location>
        <begin position="17"/>
        <end position="133"/>
    </location>
</feature>
<evidence type="ECO:0000313" key="4">
    <source>
        <dbReference type="Proteomes" id="UP001204772"/>
    </source>
</evidence>
<evidence type="ECO:0000259" key="2">
    <source>
        <dbReference type="Pfam" id="PF13635"/>
    </source>
</evidence>
<dbReference type="InterPro" id="IPR027417">
    <property type="entry name" value="P-loop_NTPase"/>
</dbReference>
<keyword evidence="4" id="KW-1185">Reference proteome</keyword>
<dbReference type="Proteomes" id="UP001204772">
    <property type="component" value="Unassembled WGS sequence"/>
</dbReference>
<proteinExistence type="predicted"/>
<protein>
    <submittedName>
        <fullName evidence="3">ATP-binding protein</fullName>
    </submittedName>
</protein>
<dbReference type="InterPro" id="IPR025420">
    <property type="entry name" value="DUF4143"/>
</dbReference>
<dbReference type="Pfam" id="PF13635">
    <property type="entry name" value="DUF4143"/>
    <property type="match status" value="1"/>
</dbReference>
<dbReference type="RefSeq" id="WP_253526181.1">
    <property type="nucleotide sequence ID" value="NZ_JAMZEL010000002.1"/>
</dbReference>
<keyword evidence="3" id="KW-0547">Nucleotide-binding</keyword>
<organism evidence="3 4">
    <name type="scientific">Runella salmonicolor</name>
    <dbReference type="NCBI Taxonomy" id="2950278"/>
    <lineage>
        <taxon>Bacteria</taxon>
        <taxon>Pseudomonadati</taxon>
        <taxon>Bacteroidota</taxon>
        <taxon>Cytophagia</taxon>
        <taxon>Cytophagales</taxon>
        <taxon>Spirosomataceae</taxon>
        <taxon>Runella</taxon>
    </lineage>
</organism>
<evidence type="ECO:0000259" key="1">
    <source>
        <dbReference type="Pfam" id="PF13173"/>
    </source>
</evidence>
<dbReference type="GO" id="GO:0005524">
    <property type="term" value="F:ATP binding"/>
    <property type="evidence" value="ECO:0007669"/>
    <property type="project" value="UniProtKB-KW"/>
</dbReference>
<reference evidence="3 4" key="1">
    <citation type="submission" date="2022-06" db="EMBL/GenBank/DDBJ databases">
        <title>Runella sp. S5 genome sequencing.</title>
        <authorList>
            <person name="Park S."/>
        </authorList>
    </citation>
    <scope>NUCLEOTIDE SEQUENCE [LARGE SCALE GENOMIC DNA]</scope>
    <source>
        <strain evidence="3 4">S5</strain>
    </source>
</reference>
<dbReference type="SUPFAM" id="SSF52540">
    <property type="entry name" value="P-loop containing nucleoside triphosphate hydrolases"/>
    <property type="match status" value="1"/>
</dbReference>
<dbReference type="EMBL" id="JAMZEL010000002">
    <property type="protein sequence ID" value="MCP1382080.1"/>
    <property type="molecule type" value="Genomic_DNA"/>
</dbReference>
<dbReference type="InterPro" id="IPR041682">
    <property type="entry name" value="AAA_14"/>
</dbReference>
<feature type="domain" description="DUF4143" evidence="2">
    <location>
        <begin position="175"/>
        <end position="333"/>
    </location>
</feature>